<proteinExistence type="predicted"/>
<evidence type="ECO:0000259" key="3">
    <source>
        <dbReference type="Pfam" id="PF13511"/>
    </source>
</evidence>
<dbReference type="EMBL" id="VIKR01000002">
    <property type="protein sequence ID" value="TQV75458.1"/>
    <property type="molecule type" value="Genomic_DNA"/>
</dbReference>
<dbReference type="Pfam" id="PF13511">
    <property type="entry name" value="DUF4124"/>
    <property type="match status" value="1"/>
</dbReference>
<dbReference type="Proteomes" id="UP000317839">
    <property type="component" value="Unassembled WGS sequence"/>
</dbReference>
<evidence type="ECO:0000256" key="1">
    <source>
        <dbReference type="SAM" id="Coils"/>
    </source>
</evidence>
<comment type="caution">
    <text evidence="4">The sequence shown here is derived from an EMBL/GenBank/DDBJ whole genome shotgun (WGS) entry which is preliminary data.</text>
</comment>
<feature type="chain" id="PRO_5022107806" evidence="2">
    <location>
        <begin position="23"/>
        <end position="158"/>
    </location>
</feature>
<keyword evidence="1" id="KW-0175">Coiled coil</keyword>
<evidence type="ECO:0000256" key="2">
    <source>
        <dbReference type="SAM" id="SignalP"/>
    </source>
</evidence>
<dbReference type="InterPro" id="IPR025392">
    <property type="entry name" value="DUF4124"/>
</dbReference>
<organism evidence="4 5">
    <name type="scientific">Aliikangiella marina</name>
    <dbReference type="NCBI Taxonomy" id="1712262"/>
    <lineage>
        <taxon>Bacteria</taxon>
        <taxon>Pseudomonadati</taxon>
        <taxon>Pseudomonadota</taxon>
        <taxon>Gammaproteobacteria</taxon>
        <taxon>Oceanospirillales</taxon>
        <taxon>Pleioneaceae</taxon>
        <taxon>Aliikangiella</taxon>
    </lineage>
</organism>
<keyword evidence="5" id="KW-1185">Reference proteome</keyword>
<keyword evidence="2" id="KW-0732">Signal</keyword>
<protein>
    <submittedName>
        <fullName evidence="4">DUF4124 domain-containing protein</fullName>
    </submittedName>
</protein>
<feature type="signal peptide" evidence="2">
    <location>
        <begin position="1"/>
        <end position="22"/>
    </location>
</feature>
<sequence>MKPLRLISLTVILTSFAHPVLAGEVYKWVDENGKVHYSDRPKDDNAQVVEIKNKVTPEQQAEARQQARKLIQLQQRRVAIEMENAQDKKRQEQENALKAEELKKTCQEAEKAVRILEFQAPVFEQNGKGGKRFISDEERKQELQKLKQGISQHCATDE</sequence>
<reference evidence="4 5" key="1">
    <citation type="submission" date="2019-06" db="EMBL/GenBank/DDBJ databases">
        <title>Draft genome of Aliikangiella marina GYP-15.</title>
        <authorList>
            <person name="Wang G."/>
        </authorList>
    </citation>
    <scope>NUCLEOTIDE SEQUENCE [LARGE SCALE GENOMIC DNA]</scope>
    <source>
        <strain evidence="4 5">GYP-15</strain>
    </source>
</reference>
<gene>
    <name evidence="4" type="ORF">FLL45_11090</name>
</gene>
<accession>A0A545TE09</accession>
<name>A0A545TE09_9GAMM</name>
<evidence type="ECO:0000313" key="5">
    <source>
        <dbReference type="Proteomes" id="UP000317839"/>
    </source>
</evidence>
<feature type="domain" description="DUF4124" evidence="3">
    <location>
        <begin position="13"/>
        <end position="67"/>
    </location>
</feature>
<dbReference type="OrthoDB" id="7068596at2"/>
<evidence type="ECO:0000313" key="4">
    <source>
        <dbReference type="EMBL" id="TQV75458.1"/>
    </source>
</evidence>
<feature type="coiled-coil region" evidence="1">
    <location>
        <begin position="75"/>
        <end position="119"/>
    </location>
</feature>
<dbReference type="AlphaFoldDB" id="A0A545TE09"/>